<keyword evidence="2" id="KW-1185">Reference proteome</keyword>
<dbReference type="Gene3D" id="3.40.50.300">
    <property type="entry name" value="P-loop containing nucleotide triphosphate hydrolases"/>
    <property type="match status" value="1"/>
</dbReference>
<evidence type="ECO:0008006" key="3">
    <source>
        <dbReference type="Google" id="ProtNLM"/>
    </source>
</evidence>
<dbReference type="SUPFAM" id="SSF53795">
    <property type="entry name" value="PEP carboxykinase-like"/>
    <property type="match status" value="1"/>
</dbReference>
<organism evidence="1 2">
    <name type="scientific">Deinococcus oregonensis</name>
    <dbReference type="NCBI Taxonomy" id="1805970"/>
    <lineage>
        <taxon>Bacteria</taxon>
        <taxon>Thermotogati</taxon>
        <taxon>Deinococcota</taxon>
        <taxon>Deinococci</taxon>
        <taxon>Deinococcales</taxon>
        <taxon>Deinococcaceae</taxon>
        <taxon>Deinococcus</taxon>
    </lineage>
</organism>
<dbReference type="Proteomes" id="UP001589733">
    <property type="component" value="Unassembled WGS sequence"/>
</dbReference>
<reference evidence="1 2" key="1">
    <citation type="submission" date="2024-09" db="EMBL/GenBank/DDBJ databases">
        <authorList>
            <person name="Sun Q."/>
            <person name="Mori K."/>
        </authorList>
    </citation>
    <scope>NUCLEOTIDE SEQUENCE [LARGE SCALE GENOMIC DNA]</scope>
    <source>
        <strain evidence="1 2">JCM 13503</strain>
    </source>
</reference>
<dbReference type="EMBL" id="JBHLYR010000048">
    <property type="protein sequence ID" value="MFB9993384.1"/>
    <property type="molecule type" value="Genomic_DNA"/>
</dbReference>
<name>A0ABV6B0V8_9DEIO</name>
<evidence type="ECO:0000313" key="2">
    <source>
        <dbReference type="Proteomes" id="UP001589733"/>
    </source>
</evidence>
<sequence>MSASHSGSFHSLDAQVTLEGFNAEEQRELQHHWGYSAGLTFTRTIIIRKEAVPPPTGTSQLVPVAGVPVPCWVTEKDFWVTTDLHVKMTGSHAVFTVSPGSLSPDLWLLAFAEVHRAGGWLLFHAAVATKDGNAIAITGESGAGKSTAALRLSGQGTNLLAEDQAWVRPADGLVIGFDPYLRVLPDTLARFAPHLMDRSVGFDPHGKHLLPFLQPGQSAVLRELLVFGLSASASRALQARAVWESVGVPLTAAGRQVTATGISALLRYLKVQSVTRENVLSQVLTGLSPTPDTSVLV</sequence>
<comment type="caution">
    <text evidence="1">The sequence shown here is derived from an EMBL/GenBank/DDBJ whole genome shotgun (WGS) entry which is preliminary data.</text>
</comment>
<gene>
    <name evidence="1" type="ORF">ACFFLM_15555</name>
</gene>
<accession>A0ABV6B0V8</accession>
<evidence type="ECO:0000313" key="1">
    <source>
        <dbReference type="EMBL" id="MFB9993384.1"/>
    </source>
</evidence>
<proteinExistence type="predicted"/>
<dbReference type="RefSeq" id="WP_380012115.1">
    <property type="nucleotide sequence ID" value="NZ_JBHLYR010000048.1"/>
</dbReference>
<protein>
    <recommendedName>
        <fullName evidence="3">HPr kinase</fullName>
    </recommendedName>
</protein>
<dbReference type="InterPro" id="IPR027417">
    <property type="entry name" value="P-loop_NTPase"/>
</dbReference>